<evidence type="ECO:0000256" key="1">
    <source>
        <dbReference type="ARBA" id="ARBA00001561"/>
    </source>
</evidence>
<evidence type="ECO:0000256" key="6">
    <source>
        <dbReference type="SAM" id="MobiDB-lite"/>
    </source>
</evidence>
<evidence type="ECO:0000313" key="9">
    <source>
        <dbReference type="Proteomes" id="UP001596549"/>
    </source>
</evidence>
<dbReference type="InterPro" id="IPR036505">
    <property type="entry name" value="Amidase/PGRP_sf"/>
</dbReference>
<dbReference type="Gene3D" id="3.40.80.10">
    <property type="entry name" value="Peptidoglycan recognition protein-like"/>
    <property type="match status" value="1"/>
</dbReference>
<dbReference type="Proteomes" id="UP001596549">
    <property type="component" value="Unassembled WGS sequence"/>
</dbReference>
<reference evidence="9" key="1">
    <citation type="journal article" date="2019" name="Int. J. Syst. Evol. Microbiol.">
        <title>The Global Catalogue of Microorganisms (GCM) 10K type strain sequencing project: providing services to taxonomists for standard genome sequencing and annotation.</title>
        <authorList>
            <consortium name="The Broad Institute Genomics Platform"/>
            <consortium name="The Broad Institute Genome Sequencing Center for Infectious Disease"/>
            <person name="Wu L."/>
            <person name="Ma J."/>
        </authorList>
    </citation>
    <scope>NUCLEOTIDE SEQUENCE [LARGE SCALE GENOMIC DNA]</scope>
    <source>
        <strain evidence="9">NBRC 106396</strain>
    </source>
</reference>
<name>A0ABW2NMM4_9BACL</name>
<keyword evidence="5" id="KW-0961">Cell wall biogenesis/degradation</keyword>
<dbReference type="Gene3D" id="3.30.70.1070">
    <property type="entry name" value="Sporulation related repeat"/>
    <property type="match status" value="1"/>
</dbReference>
<dbReference type="InterPro" id="IPR036680">
    <property type="entry name" value="SPOR-like_sf"/>
</dbReference>
<comment type="caution">
    <text evidence="8">The sequence shown here is derived from an EMBL/GenBank/DDBJ whole genome shotgun (WGS) entry which is preliminary data.</text>
</comment>
<gene>
    <name evidence="8" type="ORF">ACFQPF_08525</name>
</gene>
<evidence type="ECO:0000256" key="5">
    <source>
        <dbReference type="ARBA" id="ARBA00023316"/>
    </source>
</evidence>
<dbReference type="PANTHER" id="PTHR30417">
    <property type="entry name" value="N-ACETYLMURAMOYL-L-ALANINE AMIDASE AMID"/>
    <property type="match status" value="1"/>
</dbReference>
<dbReference type="RefSeq" id="WP_379748579.1">
    <property type="nucleotide sequence ID" value="NZ_JBHTCP010000014.1"/>
</dbReference>
<dbReference type="SUPFAM" id="SSF110997">
    <property type="entry name" value="Sporulation related repeat"/>
    <property type="match status" value="1"/>
</dbReference>
<dbReference type="InterPro" id="IPR036366">
    <property type="entry name" value="PGBDSf"/>
</dbReference>
<dbReference type="InterPro" id="IPR051206">
    <property type="entry name" value="NAMLAA_amidase_2"/>
</dbReference>
<proteinExistence type="inferred from homology"/>
<sequence length="376" mass="41868">MGLKYPITNMYIDSKWSQRPGGNRIPRYSVAHDTGNPGSTARQNYRYFNSQNLSASAHVFIDDKEILVIIPLNEKAFHVRQNVSDGNDWAIGVELCWGGAIQFEEAYKRYVWFFAYMCRQYNWNPDLQIKGHFQLDPSRRTDPVNALKRYGKTYAGFIADVKKELSTVSREEKPMTIVSEGDKGLNVRKLQQDLAVLGFYKGTIDGLFGPQTENAVKTFQRSVRLTVDGKAGPQTIGAIQKAIEAAKKETILKNGSQGEEVRDLQNKLNALGYKAGTADGIFGDNTENAVRAFQEKRGISADGIAGAETKKEIQRALDEKAQRARKPTPRGSVPPSDFVYRVQLGSFASEGNANTLAEKAKKAGFDVIVLSERKED</sequence>
<dbReference type="Gene3D" id="1.10.101.10">
    <property type="entry name" value="PGBD-like superfamily/PGBD"/>
    <property type="match status" value="2"/>
</dbReference>
<dbReference type="PANTHER" id="PTHR30417:SF1">
    <property type="entry name" value="N-ACETYLMURAMOYL-L-ALANINE AMIDASE AMID"/>
    <property type="match status" value="1"/>
</dbReference>
<dbReference type="SUPFAM" id="SSF47090">
    <property type="entry name" value="PGBD-like"/>
    <property type="match status" value="2"/>
</dbReference>
<dbReference type="EC" id="3.5.1.28" evidence="3"/>
<keyword evidence="9" id="KW-1185">Reference proteome</keyword>
<organism evidence="8 9">
    <name type="scientific">Fictibacillus iocasae</name>
    <dbReference type="NCBI Taxonomy" id="2715437"/>
    <lineage>
        <taxon>Bacteria</taxon>
        <taxon>Bacillati</taxon>
        <taxon>Bacillota</taxon>
        <taxon>Bacilli</taxon>
        <taxon>Bacillales</taxon>
        <taxon>Fictibacillaceae</taxon>
        <taxon>Fictibacillus</taxon>
    </lineage>
</organism>
<dbReference type="InterPro" id="IPR002502">
    <property type="entry name" value="Amidase_domain"/>
</dbReference>
<dbReference type="CDD" id="cd06583">
    <property type="entry name" value="PGRP"/>
    <property type="match status" value="1"/>
</dbReference>
<evidence type="ECO:0000256" key="2">
    <source>
        <dbReference type="ARBA" id="ARBA00007553"/>
    </source>
</evidence>
<evidence type="ECO:0000256" key="3">
    <source>
        <dbReference type="ARBA" id="ARBA00011901"/>
    </source>
</evidence>
<evidence type="ECO:0000313" key="8">
    <source>
        <dbReference type="EMBL" id="MFC7371719.1"/>
    </source>
</evidence>
<dbReference type="InterPro" id="IPR002477">
    <property type="entry name" value="Peptidoglycan-bd-like"/>
</dbReference>
<comment type="catalytic activity">
    <reaction evidence="1">
        <text>Hydrolyzes the link between N-acetylmuramoyl residues and L-amino acid residues in certain cell-wall glycopeptides.</text>
        <dbReference type="EC" id="3.5.1.28"/>
    </reaction>
</comment>
<dbReference type="InterPro" id="IPR007730">
    <property type="entry name" value="SPOR-like_dom"/>
</dbReference>
<dbReference type="Pfam" id="PF01471">
    <property type="entry name" value="PG_binding_1"/>
    <property type="match status" value="2"/>
</dbReference>
<protein>
    <recommendedName>
        <fullName evidence="3">N-acetylmuramoyl-L-alanine amidase</fullName>
        <ecNumber evidence="3">3.5.1.28</ecNumber>
    </recommendedName>
</protein>
<dbReference type="Pfam" id="PF01510">
    <property type="entry name" value="Amidase_2"/>
    <property type="match status" value="1"/>
</dbReference>
<dbReference type="SUPFAM" id="SSF55846">
    <property type="entry name" value="N-acetylmuramoyl-L-alanine amidase-like"/>
    <property type="match status" value="1"/>
</dbReference>
<dbReference type="SMART" id="SM00644">
    <property type="entry name" value="Ami_2"/>
    <property type="match status" value="1"/>
</dbReference>
<dbReference type="EMBL" id="JBHTCP010000014">
    <property type="protein sequence ID" value="MFC7371719.1"/>
    <property type="molecule type" value="Genomic_DNA"/>
</dbReference>
<feature type="domain" description="SPOR" evidence="7">
    <location>
        <begin position="334"/>
        <end position="376"/>
    </location>
</feature>
<keyword evidence="4" id="KW-0378">Hydrolase</keyword>
<accession>A0ABW2NMM4</accession>
<dbReference type="InterPro" id="IPR036365">
    <property type="entry name" value="PGBD-like_sf"/>
</dbReference>
<comment type="similarity">
    <text evidence="2">Belongs to the N-acetylmuramoyl-L-alanine amidase 2 family.</text>
</comment>
<dbReference type="PROSITE" id="PS51724">
    <property type="entry name" value="SPOR"/>
    <property type="match status" value="1"/>
</dbReference>
<evidence type="ECO:0000259" key="7">
    <source>
        <dbReference type="PROSITE" id="PS51724"/>
    </source>
</evidence>
<dbReference type="Pfam" id="PF05036">
    <property type="entry name" value="SPOR"/>
    <property type="match status" value="1"/>
</dbReference>
<evidence type="ECO:0000256" key="4">
    <source>
        <dbReference type="ARBA" id="ARBA00022801"/>
    </source>
</evidence>
<feature type="region of interest" description="Disordered" evidence="6">
    <location>
        <begin position="318"/>
        <end position="337"/>
    </location>
</feature>